<evidence type="ECO:0000313" key="3">
    <source>
        <dbReference type="EMBL" id="KFP03015.1"/>
    </source>
</evidence>
<feature type="non-terminal residue" evidence="3">
    <location>
        <position position="155"/>
    </location>
</feature>
<dbReference type="PANTHER" id="PTHR43107">
    <property type="entry name" value="LONG-CHAIN FATTY ACID TRANSPORT PROTEIN"/>
    <property type="match status" value="1"/>
</dbReference>
<dbReference type="InterPro" id="IPR042099">
    <property type="entry name" value="ANL_N_sf"/>
</dbReference>
<comment type="similarity">
    <text evidence="1">Belongs to the ATP-dependent AMP-binding enzyme family.</text>
</comment>
<feature type="non-terminal residue" evidence="3">
    <location>
        <position position="1"/>
    </location>
</feature>
<protein>
    <submittedName>
        <fullName evidence="3">Bile acyl-CoA synthetase</fullName>
    </submittedName>
</protein>
<gene>
    <name evidence="3" type="ORF">N300_02023</name>
</gene>
<name>A0A091I6J4_CALAN</name>
<dbReference type="STRING" id="9244.A0A091I6J4"/>
<proteinExistence type="inferred from homology"/>
<evidence type="ECO:0000256" key="2">
    <source>
        <dbReference type="ARBA" id="ARBA00022598"/>
    </source>
</evidence>
<accession>A0A091I6J4</accession>
<reference evidence="3 4" key="1">
    <citation type="submission" date="2014-04" db="EMBL/GenBank/DDBJ databases">
        <title>Genome evolution of avian class.</title>
        <authorList>
            <person name="Zhang G."/>
            <person name="Li C."/>
        </authorList>
    </citation>
    <scope>NUCLEOTIDE SEQUENCE [LARGE SCALE GENOMIC DNA]</scope>
    <source>
        <strain evidence="3">BGI_N300</strain>
    </source>
</reference>
<dbReference type="Gene3D" id="3.40.50.12780">
    <property type="entry name" value="N-terminal domain of ligase-like"/>
    <property type="match status" value="1"/>
</dbReference>
<dbReference type="GO" id="GO:0044539">
    <property type="term" value="P:long-chain fatty acid import into cell"/>
    <property type="evidence" value="ECO:0007669"/>
    <property type="project" value="TreeGrafter"/>
</dbReference>
<sequence length="155" mass="17226">PHPSLFQFFAPFELIRFNVEENQPSRDHRGLCIPVQAGEPGLLVTKITKSNPFHGYAGDHGKTEKKILRNVLAHGDVFFNTGDLLLRDHQGFLYFQDRVGDTFRWKGENVATTEVEATLAMVDFIQEVNVYGVAVPGCEGRCGMAAVCLKPGTTF</sequence>
<dbReference type="AlphaFoldDB" id="A0A091I6J4"/>
<dbReference type="PANTHER" id="PTHR43107:SF4">
    <property type="entry name" value="LONG-CHAIN FATTY ACID TRANSPORT PROTEIN 2"/>
    <property type="match status" value="1"/>
</dbReference>
<dbReference type="GO" id="GO:0005789">
    <property type="term" value="C:endoplasmic reticulum membrane"/>
    <property type="evidence" value="ECO:0007669"/>
    <property type="project" value="TreeGrafter"/>
</dbReference>
<organism evidence="3 4">
    <name type="scientific">Calypte anna</name>
    <name type="common">Anna's hummingbird</name>
    <name type="synonym">Archilochus anna</name>
    <dbReference type="NCBI Taxonomy" id="9244"/>
    <lineage>
        <taxon>Eukaryota</taxon>
        <taxon>Metazoa</taxon>
        <taxon>Chordata</taxon>
        <taxon>Craniata</taxon>
        <taxon>Vertebrata</taxon>
        <taxon>Euteleostomi</taxon>
        <taxon>Archelosauria</taxon>
        <taxon>Archosauria</taxon>
        <taxon>Dinosauria</taxon>
        <taxon>Saurischia</taxon>
        <taxon>Theropoda</taxon>
        <taxon>Coelurosauria</taxon>
        <taxon>Aves</taxon>
        <taxon>Neognathae</taxon>
        <taxon>Neoaves</taxon>
        <taxon>Strisores</taxon>
        <taxon>Apodiformes</taxon>
        <taxon>Trochilidae</taxon>
        <taxon>Calypte</taxon>
    </lineage>
</organism>
<evidence type="ECO:0000313" key="4">
    <source>
        <dbReference type="Proteomes" id="UP000054308"/>
    </source>
</evidence>
<dbReference type="Proteomes" id="UP000054308">
    <property type="component" value="Unassembled WGS sequence"/>
</dbReference>
<keyword evidence="2" id="KW-0436">Ligase</keyword>
<dbReference type="GO" id="GO:0005324">
    <property type="term" value="F:long-chain fatty acid transmembrane transporter activity"/>
    <property type="evidence" value="ECO:0007669"/>
    <property type="project" value="TreeGrafter"/>
</dbReference>
<dbReference type="GO" id="GO:0008206">
    <property type="term" value="P:bile acid metabolic process"/>
    <property type="evidence" value="ECO:0007669"/>
    <property type="project" value="TreeGrafter"/>
</dbReference>
<evidence type="ECO:0000256" key="1">
    <source>
        <dbReference type="ARBA" id="ARBA00006432"/>
    </source>
</evidence>
<dbReference type="GO" id="GO:0004467">
    <property type="term" value="F:long-chain fatty acid-CoA ligase activity"/>
    <property type="evidence" value="ECO:0007669"/>
    <property type="project" value="TreeGrafter"/>
</dbReference>
<dbReference type="SUPFAM" id="SSF56801">
    <property type="entry name" value="Acetyl-CoA synthetase-like"/>
    <property type="match status" value="1"/>
</dbReference>
<keyword evidence="4" id="KW-1185">Reference proteome</keyword>
<dbReference type="GO" id="GO:0005886">
    <property type="term" value="C:plasma membrane"/>
    <property type="evidence" value="ECO:0007669"/>
    <property type="project" value="TreeGrafter"/>
</dbReference>
<dbReference type="EMBL" id="KL218176">
    <property type="protein sequence ID" value="KFP03015.1"/>
    <property type="molecule type" value="Genomic_DNA"/>
</dbReference>